<evidence type="ECO:0000313" key="1">
    <source>
        <dbReference type="EMBL" id="GBM00583.1"/>
    </source>
</evidence>
<dbReference type="EMBL" id="BGPR01000158">
    <property type="protein sequence ID" value="GBM00583.1"/>
    <property type="molecule type" value="Genomic_DNA"/>
</dbReference>
<comment type="caution">
    <text evidence="1">The sequence shown here is derived from an EMBL/GenBank/DDBJ whole genome shotgun (WGS) entry which is preliminary data.</text>
</comment>
<protein>
    <submittedName>
        <fullName evidence="1">Uncharacterized protein</fullName>
    </submittedName>
</protein>
<reference evidence="1 2" key="1">
    <citation type="journal article" date="2019" name="Sci. Rep.">
        <title>Orb-weaving spider Araneus ventricosus genome elucidates the spidroin gene catalogue.</title>
        <authorList>
            <person name="Kono N."/>
            <person name="Nakamura H."/>
            <person name="Ohtoshi R."/>
            <person name="Moran D.A.P."/>
            <person name="Shinohara A."/>
            <person name="Yoshida Y."/>
            <person name="Fujiwara M."/>
            <person name="Mori M."/>
            <person name="Tomita M."/>
            <person name="Arakawa K."/>
        </authorList>
    </citation>
    <scope>NUCLEOTIDE SEQUENCE [LARGE SCALE GENOMIC DNA]</scope>
</reference>
<dbReference type="Proteomes" id="UP000499080">
    <property type="component" value="Unassembled WGS sequence"/>
</dbReference>
<organism evidence="1 2">
    <name type="scientific">Araneus ventricosus</name>
    <name type="common">Orbweaver spider</name>
    <name type="synonym">Epeira ventricosa</name>
    <dbReference type="NCBI Taxonomy" id="182803"/>
    <lineage>
        <taxon>Eukaryota</taxon>
        <taxon>Metazoa</taxon>
        <taxon>Ecdysozoa</taxon>
        <taxon>Arthropoda</taxon>
        <taxon>Chelicerata</taxon>
        <taxon>Arachnida</taxon>
        <taxon>Araneae</taxon>
        <taxon>Araneomorphae</taxon>
        <taxon>Entelegynae</taxon>
        <taxon>Araneoidea</taxon>
        <taxon>Araneidae</taxon>
        <taxon>Araneus</taxon>
    </lineage>
</organism>
<keyword evidence="2" id="KW-1185">Reference proteome</keyword>
<accession>A0A4Y2C8A7</accession>
<gene>
    <name evidence="1" type="ORF">AVEN_77385_1</name>
</gene>
<dbReference type="AlphaFoldDB" id="A0A4Y2C8A7"/>
<proteinExistence type="predicted"/>
<sequence>MVGPRHYGLPYQFRSEVTTGWCWERPHYFQLSSNEEDDILHANVRRFESAMVDFTYTRFICREEFLWNQISNQRASDPEAKTT</sequence>
<evidence type="ECO:0000313" key="2">
    <source>
        <dbReference type="Proteomes" id="UP000499080"/>
    </source>
</evidence>
<name>A0A4Y2C8A7_ARAVE</name>